<dbReference type="InterPro" id="IPR011040">
    <property type="entry name" value="Sialidase"/>
</dbReference>
<evidence type="ECO:0000256" key="2">
    <source>
        <dbReference type="ARBA" id="ARBA00009348"/>
    </source>
</evidence>
<dbReference type="Pfam" id="PF13385">
    <property type="entry name" value="Laminin_G_3"/>
    <property type="match status" value="1"/>
</dbReference>
<evidence type="ECO:0000256" key="6">
    <source>
        <dbReference type="SAM" id="MobiDB-lite"/>
    </source>
</evidence>
<dbReference type="EMBL" id="JAAGOA010000019">
    <property type="protein sequence ID" value="NEE03134.1"/>
    <property type="molecule type" value="Genomic_DNA"/>
</dbReference>
<dbReference type="Pfam" id="PF13088">
    <property type="entry name" value="BNR_2"/>
    <property type="match status" value="1"/>
</dbReference>
<dbReference type="Gene3D" id="2.60.120.200">
    <property type="match status" value="1"/>
</dbReference>
<dbReference type="CDD" id="cd15482">
    <property type="entry name" value="Sialidase_non-viral"/>
    <property type="match status" value="1"/>
</dbReference>
<dbReference type="SMART" id="SM00282">
    <property type="entry name" value="LamG"/>
    <property type="match status" value="1"/>
</dbReference>
<dbReference type="GO" id="GO:0004308">
    <property type="term" value="F:exo-alpha-sialidase activity"/>
    <property type="evidence" value="ECO:0007669"/>
    <property type="project" value="UniProtKB-EC"/>
</dbReference>
<dbReference type="PANTHER" id="PTHR10628:SF30">
    <property type="entry name" value="EXO-ALPHA-SIALIDASE"/>
    <property type="match status" value="1"/>
</dbReference>
<dbReference type="InterPro" id="IPR026856">
    <property type="entry name" value="Sialidase_fam"/>
</dbReference>
<name>A0A6L9SEQ2_9ACTN</name>
<dbReference type="GO" id="GO:0009313">
    <property type="term" value="P:oligosaccharide catabolic process"/>
    <property type="evidence" value="ECO:0007669"/>
    <property type="project" value="TreeGrafter"/>
</dbReference>
<dbReference type="GO" id="GO:0006689">
    <property type="term" value="P:ganglioside catabolic process"/>
    <property type="evidence" value="ECO:0007669"/>
    <property type="project" value="TreeGrafter"/>
</dbReference>
<comment type="caution">
    <text evidence="9">The sequence shown here is derived from an EMBL/GenBank/DDBJ whole genome shotgun (WGS) entry which is preliminary data.</text>
</comment>
<feature type="domain" description="Laminin G" evidence="7">
    <location>
        <begin position="466"/>
        <end position="602"/>
    </location>
</feature>
<dbReference type="InterPro" id="IPR006558">
    <property type="entry name" value="LamG-like"/>
</dbReference>
<proteinExistence type="inferred from homology"/>
<dbReference type="GO" id="GO:0016020">
    <property type="term" value="C:membrane"/>
    <property type="evidence" value="ECO:0007669"/>
    <property type="project" value="TreeGrafter"/>
</dbReference>
<dbReference type="RefSeq" id="WP_163742412.1">
    <property type="nucleotide sequence ID" value="NZ_JAAGOA010000019.1"/>
</dbReference>
<dbReference type="PROSITE" id="PS51318">
    <property type="entry name" value="TAT"/>
    <property type="match status" value="1"/>
</dbReference>
<evidence type="ECO:0000313" key="9">
    <source>
        <dbReference type="EMBL" id="NEE03134.1"/>
    </source>
</evidence>
<dbReference type="EC" id="3.2.1.18" evidence="3"/>
<dbReference type="InterPro" id="IPR006311">
    <property type="entry name" value="TAT_signal"/>
</dbReference>
<evidence type="ECO:0000259" key="7">
    <source>
        <dbReference type="SMART" id="SM00282"/>
    </source>
</evidence>
<evidence type="ECO:0000259" key="8">
    <source>
        <dbReference type="SMART" id="SM00560"/>
    </source>
</evidence>
<keyword evidence="5" id="KW-1015">Disulfide bond</keyword>
<comment type="catalytic activity">
    <reaction evidence="1">
        <text>Hydrolysis of alpha-(2-&gt;3)-, alpha-(2-&gt;6)-, alpha-(2-&gt;8)- glycosidic linkages of terminal sialic acid residues in oligosaccharides, glycoproteins, glycolipids, colominic acid and synthetic substrates.</text>
        <dbReference type="EC" id="3.2.1.18"/>
    </reaction>
</comment>
<evidence type="ECO:0000256" key="4">
    <source>
        <dbReference type="ARBA" id="ARBA00022729"/>
    </source>
</evidence>
<dbReference type="Proteomes" id="UP000475214">
    <property type="component" value="Unassembled WGS sequence"/>
</dbReference>
<keyword evidence="4" id="KW-0732">Signal</keyword>
<evidence type="ECO:0000256" key="1">
    <source>
        <dbReference type="ARBA" id="ARBA00000427"/>
    </source>
</evidence>
<feature type="region of interest" description="Disordered" evidence="6">
    <location>
        <begin position="399"/>
        <end position="421"/>
    </location>
</feature>
<feature type="compositionally biased region" description="Pro residues" evidence="6">
    <location>
        <begin position="401"/>
        <end position="413"/>
    </location>
</feature>
<evidence type="ECO:0000313" key="10">
    <source>
        <dbReference type="Proteomes" id="UP000475214"/>
    </source>
</evidence>
<reference evidence="9 10" key="1">
    <citation type="submission" date="2020-02" db="EMBL/GenBank/DDBJ databases">
        <authorList>
            <person name="Li X.-J."/>
            <person name="Han X.-M."/>
        </authorList>
    </citation>
    <scope>NUCLEOTIDE SEQUENCE [LARGE SCALE GENOMIC DNA]</scope>
    <source>
        <strain evidence="9 10">CCTCC AB 2017055</strain>
    </source>
</reference>
<evidence type="ECO:0000256" key="3">
    <source>
        <dbReference type="ARBA" id="ARBA00012733"/>
    </source>
</evidence>
<dbReference type="Gene3D" id="2.120.10.10">
    <property type="match status" value="1"/>
</dbReference>
<dbReference type="PANTHER" id="PTHR10628">
    <property type="entry name" value="SIALIDASE"/>
    <property type="match status" value="1"/>
</dbReference>
<feature type="domain" description="LamG-like jellyroll fold" evidence="8">
    <location>
        <begin position="466"/>
        <end position="607"/>
    </location>
</feature>
<comment type="similarity">
    <text evidence="2">Belongs to the glycosyl hydrolase 33 family.</text>
</comment>
<dbReference type="InterPro" id="IPR036278">
    <property type="entry name" value="Sialidase_sf"/>
</dbReference>
<protein>
    <recommendedName>
        <fullName evidence="3">exo-alpha-sialidase</fullName>
        <ecNumber evidence="3">3.2.1.18</ecNumber>
    </recommendedName>
</protein>
<gene>
    <name evidence="9" type="ORF">G1H10_23495</name>
</gene>
<dbReference type="SUPFAM" id="SSF50939">
    <property type="entry name" value="Sialidases"/>
    <property type="match status" value="1"/>
</dbReference>
<dbReference type="SMART" id="SM00560">
    <property type="entry name" value="LamGL"/>
    <property type="match status" value="1"/>
</dbReference>
<keyword evidence="10" id="KW-1185">Reference proteome</keyword>
<evidence type="ECO:0000256" key="5">
    <source>
        <dbReference type="ARBA" id="ARBA00023157"/>
    </source>
</evidence>
<sequence length="634" mass="68786">MPRPHVTPRISRRSFLATTAGACTFGSDLIRAGSDTSRVASALRTTSVSPGFSEEQKLFEEQTHGYSCFRIPAVVRTNAGTLLAFAEGRVNNCGDAGDIDLVMRRSTDGGQTWGPLQVLIDGNGDTRGNPAPVVDRASGRISLLSTYNPGDNENIRLPYLQHSEDDGVTWTDPVQITDQVSKPEWEWWYGTGPVHGIQLEHGAHAGRLVVPSYYSTGPGQPGGVVLTYSDDGGLTWQRGAIAEHPDTTLRPGENTIAELPDGRIIDLAREGGSTPEPGNRAVAFSSDGGETFDAPFTTEHELAMPMVQGALLSLDGRLLFSAPAHPAAREVMSIRASDDHGDTWQTWEEGKVIWWGPAGYSDLVRIDDRLTGLLYEAGEGWAYESIRWIRFDDEYLRSPNGEPPGIPEPPEPGPTTEDASRFGHTAYVRGGAVVGDDGRHGRALELDGTDDRIEIPFADTLDLDNHDFTWSIWFRYTAPSGNHALIWAYRMGSNTTPQVWLRAEPGNNRLRALLGSDLDWGASVTAAGARNDGSWHHVALRRDGGRLSLCVDGAEAAARDVSEHGSVTIGREFGAHGIHVGQRVDGANRFRGSIDDVRIYTRALSDDEIARLAAGDAVGRHGLALHLPLDRVRS</sequence>
<dbReference type="InterPro" id="IPR001791">
    <property type="entry name" value="Laminin_G"/>
</dbReference>
<dbReference type="CDD" id="cd00110">
    <property type="entry name" value="LamG"/>
    <property type="match status" value="1"/>
</dbReference>
<accession>A0A6L9SEQ2</accession>
<organism evidence="9 10">
    <name type="scientific">Phytoactinopolyspora halotolerans</name>
    <dbReference type="NCBI Taxonomy" id="1981512"/>
    <lineage>
        <taxon>Bacteria</taxon>
        <taxon>Bacillati</taxon>
        <taxon>Actinomycetota</taxon>
        <taxon>Actinomycetes</taxon>
        <taxon>Jiangellales</taxon>
        <taxon>Jiangellaceae</taxon>
        <taxon>Phytoactinopolyspora</taxon>
    </lineage>
</organism>
<dbReference type="GO" id="GO:0005737">
    <property type="term" value="C:cytoplasm"/>
    <property type="evidence" value="ECO:0007669"/>
    <property type="project" value="TreeGrafter"/>
</dbReference>
<dbReference type="AlphaFoldDB" id="A0A6L9SEQ2"/>
<dbReference type="SUPFAM" id="SSF49899">
    <property type="entry name" value="Concanavalin A-like lectins/glucanases"/>
    <property type="match status" value="1"/>
</dbReference>
<dbReference type="InterPro" id="IPR013320">
    <property type="entry name" value="ConA-like_dom_sf"/>
</dbReference>